<dbReference type="AlphaFoldDB" id="A0A6P7GVK5"/>
<evidence type="ECO:0000256" key="1">
    <source>
        <dbReference type="SAM" id="MobiDB-lite"/>
    </source>
</evidence>
<evidence type="ECO:0000313" key="2">
    <source>
        <dbReference type="RefSeq" id="XP_028150052.1"/>
    </source>
</evidence>
<feature type="compositionally biased region" description="Polar residues" evidence="1">
    <location>
        <begin position="119"/>
        <end position="135"/>
    </location>
</feature>
<protein>
    <submittedName>
        <fullName evidence="2">Uncharacterized protein LOC114343427</fullName>
    </submittedName>
</protein>
<dbReference type="InParanoid" id="A0A6P7GVK5"/>
<organism evidence="2">
    <name type="scientific">Diabrotica virgifera virgifera</name>
    <name type="common">western corn rootworm</name>
    <dbReference type="NCBI Taxonomy" id="50390"/>
    <lineage>
        <taxon>Eukaryota</taxon>
        <taxon>Metazoa</taxon>
        <taxon>Ecdysozoa</taxon>
        <taxon>Arthropoda</taxon>
        <taxon>Hexapoda</taxon>
        <taxon>Insecta</taxon>
        <taxon>Pterygota</taxon>
        <taxon>Neoptera</taxon>
        <taxon>Endopterygota</taxon>
        <taxon>Coleoptera</taxon>
        <taxon>Polyphaga</taxon>
        <taxon>Cucujiformia</taxon>
        <taxon>Chrysomeloidea</taxon>
        <taxon>Chrysomelidae</taxon>
        <taxon>Galerucinae</taxon>
        <taxon>Diabroticina</taxon>
        <taxon>Diabroticites</taxon>
        <taxon>Diabrotica</taxon>
    </lineage>
</organism>
<proteinExistence type="predicted"/>
<reference evidence="2" key="1">
    <citation type="submission" date="2025-08" db="UniProtKB">
        <authorList>
            <consortium name="RefSeq"/>
        </authorList>
    </citation>
    <scope>IDENTIFICATION</scope>
    <source>
        <tissue evidence="2">Whole insect</tissue>
    </source>
</reference>
<dbReference type="RefSeq" id="XP_028150052.1">
    <property type="nucleotide sequence ID" value="XM_028294251.1"/>
</dbReference>
<feature type="region of interest" description="Disordered" evidence="1">
    <location>
        <begin position="109"/>
        <end position="138"/>
    </location>
</feature>
<gene>
    <name evidence="2" type="primary">LOC114343427</name>
</gene>
<sequence>MKYYSVYRDRVITKQRFGAIFSTVWDKTMTPSNIKSGFSSTGIYPFNPEAIPEIAFAPSTITYQHQEDKENVTLSETNVDNKADDCIPSTSGMQQKDYRCHSTLGLQPKNSSKELGLETDSSNSCRPSTSGIQSKNRPKNPFQTLIVATPVVPLLRVFNRKIARKTLSKH</sequence>
<accession>A0A6P7GVK5</accession>
<name>A0A6P7GVK5_DIAVI</name>